<feature type="coiled-coil region" evidence="8">
    <location>
        <begin position="124"/>
        <end position="179"/>
    </location>
</feature>
<evidence type="ECO:0000256" key="1">
    <source>
        <dbReference type="ARBA" id="ARBA00004123"/>
    </source>
</evidence>
<evidence type="ECO:0000256" key="6">
    <source>
        <dbReference type="ARBA" id="ARBA00023242"/>
    </source>
</evidence>
<dbReference type="EMBL" id="JAANQT010000380">
    <property type="protein sequence ID" value="KAG1311525.1"/>
    <property type="molecule type" value="Genomic_DNA"/>
</dbReference>
<evidence type="ECO:0000313" key="10">
    <source>
        <dbReference type="Proteomes" id="UP000716291"/>
    </source>
</evidence>
<comment type="subcellular location">
    <subcellularLocation>
        <location evidence="2">Chromosome</location>
        <location evidence="2">Centromere</location>
    </subcellularLocation>
    <subcellularLocation>
        <location evidence="1">Nucleus</location>
    </subcellularLocation>
</comment>
<comment type="similarity">
    <text evidence="3">Belongs to the CENP-K/MCM22 family.</text>
</comment>
<keyword evidence="4" id="KW-0158">Chromosome</keyword>
<dbReference type="GO" id="GO:0000070">
    <property type="term" value="P:mitotic sister chromatid segregation"/>
    <property type="evidence" value="ECO:0007669"/>
    <property type="project" value="TreeGrafter"/>
</dbReference>
<organism evidence="9 10">
    <name type="scientific">Rhizopus oryzae</name>
    <name type="common">Mucormycosis agent</name>
    <name type="synonym">Rhizopus arrhizus var. delemar</name>
    <dbReference type="NCBI Taxonomy" id="64495"/>
    <lineage>
        <taxon>Eukaryota</taxon>
        <taxon>Fungi</taxon>
        <taxon>Fungi incertae sedis</taxon>
        <taxon>Mucoromycota</taxon>
        <taxon>Mucoromycotina</taxon>
        <taxon>Mucoromycetes</taxon>
        <taxon>Mucorales</taxon>
        <taxon>Mucorineae</taxon>
        <taxon>Rhizopodaceae</taxon>
        <taxon>Rhizopus</taxon>
    </lineage>
</organism>
<keyword evidence="6" id="KW-0539">Nucleus</keyword>
<keyword evidence="10" id="KW-1185">Reference proteome</keyword>
<dbReference type="AlphaFoldDB" id="A0A9P6XE22"/>
<evidence type="ECO:0000256" key="8">
    <source>
        <dbReference type="SAM" id="Coils"/>
    </source>
</evidence>
<name>A0A9P6XE22_RHIOR</name>
<comment type="caution">
    <text evidence="9">The sequence shown here is derived from an EMBL/GenBank/DDBJ whole genome shotgun (WGS) entry which is preliminary data.</text>
</comment>
<reference evidence="9" key="1">
    <citation type="journal article" date="2020" name="Microb. Genom.">
        <title>Genetic diversity of clinical and environmental Mucorales isolates obtained from an investigation of mucormycosis cases among solid organ transplant recipients.</title>
        <authorList>
            <person name="Nguyen M.H."/>
            <person name="Kaul D."/>
            <person name="Muto C."/>
            <person name="Cheng S.J."/>
            <person name="Richter R.A."/>
            <person name="Bruno V.M."/>
            <person name="Liu G."/>
            <person name="Beyhan S."/>
            <person name="Sundermann A.J."/>
            <person name="Mounaud S."/>
            <person name="Pasculle A.W."/>
            <person name="Nierman W.C."/>
            <person name="Driscoll E."/>
            <person name="Cumbie R."/>
            <person name="Clancy C.J."/>
            <person name="Dupont C.L."/>
        </authorList>
    </citation>
    <scope>NUCLEOTIDE SEQUENCE</scope>
    <source>
        <strain evidence="9">GL11</strain>
    </source>
</reference>
<dbReference type="Pfam" id="PF11802">
    <property type="entry name" value="CENP-K"/>
    <property type="match status" value="1"/>
</dbReference>
<dbReference type="InterPro" id="IPR020993">
    <property type="entry name" value="Centromere_CenpK"/>
</dbReference>
<evidence type="ECO:0000256" key="3">
    <source>
        <dbReference type="ARBA" id="ARBA00005795"/>
    </source>
</evidence>
<dbReference type="GO" id="GO:0051382">
    <property type="term" value="P:kinetochore assembly"/>
    <property type="evidence" value="ECO:0007669"/>
    <property type="project" value="InterPro"/>
</dbReference>
<keyword evidence="5 8" id="KW-0175">Coiled coil</keyword>
<protein>
    <recommendedName>
        <fullName evidence="11">Centromere protein K</fullName>
    </recommendedName>
</protein>
<gene>
    <name evidence="9" type="ORF">G6F64_003747</name>
</gene>
<proteinExistence type="inferred from homology"/>
<keyword evidence="7" id="KW-0137">Centromere</keyword>
<evidence type="ECO:0000256" key="4">
    <source>
        <dbReference type="ARBA" id="ARBA00022454"/>
    </source>
</evidence>
<sequence>MSFINQLEAIISKATDDYDKISKNEPLVESSEDGTARGNVLDVIIKQQNAEKKKLWNKLYKLEKERIKKGKNKVFQEKPSTANEKRLLTAMHESYELEKEVKKQQDDLGNVVKPDDKVLEIQFREQLDREITEYDQTIHFLKTEIEKAKFTVGEEKISLSECQEVYESLKARKETLMETNPEIIANKMEEHLGAIQSMLKQDTRDLINFLDEYYPPHPINENEPLGEDCDLKKILEHLMNLSYTMPDSPYVPLAPGTYWKPYIETLAKAGIIRYHPEDANQICLEDFKI</sequence>
<accession>A0A9P6XE22</accession>
<dbReference type="Proteomes" id="UP000716291">
    <property type="component" value="Unassembled WGS sequence"/>
</dbReference>
<dbReference type="PANTHER" id="PTHR14401:SF6">
    <property type="entry name" value="CENTROMERE PROTEIN K"/>
    <property type="match status" value="1"/>
</dbReference>
<evidence type="ECO:0000313" key="9">
    <source>
        <dbReference type="EMBL" id="KAG1311525.1"/>
    </source>
</evidence>
<dbReference type="GO" id="GO:0000775">
    <property type="term" value="C:chromosome, centromeric region"/>
    <property type="evidence" value="ECO:0007669"/>
    <property type="project" value="UniProtKB-SubCell"/>
</dbReference>
<evidence type="ECO:0000256" key="2">
    <source>
        <dbReference type="ARBA" id="ARBA00004584"/>
    </source>
</evidence>
<evidence type="ECO:0000256" key="7">
    <source>
        <dbReference type="ARBA" id="ARBA00023328"/>
    </source>
</evidence>
<dbReference type="PANTHER" id="PTHR14401">
    <property type="entry name" value="CENTROMERE PROTEIN K"/>
    <property type="match status" value="1"/>
</dbReference>
<evidence type="ECO:0008006" key="11">
    <source>
        <dbReference type="Google" id="ProtNLM"/>
    </source>
</evidence>
<evidence type="ECO:0000256" key="5">
    <source>
        <dbReference type="ARBA" id="ARBA00023054"/>
    </source>
</evidence>
<dbReference type="GO" id="GO:0005634">
    <property type="term" value="C:nucleus"/>
    <property type="evidence" value="ECO:0007669"/>
    <property type="project" value="UniProtKB-SubCell"/>
</dbReference>